<evidence type="ECO:0000313" key="9">
    <source>
        <dbReference type="Proteomes" id="UP000482155"/>
    </source>
</evidence>
<evidence type="ECO:0000256" key="1">
    <source>
        <dbReference type="ARBA" id="ARBA00004651"/>
    </source>
</evidence>
<feature type="transmembrane region" description="Helical" evidence="7">
    <location>
        <begin position="52"/>
        <end position="73"/>
    </location>
</feature>
<evidence type="ECO:0000256" key="2">
    <source>
        <dbReference type="ARBA" id="ARBA00007430"/>
    </source>
</evidence>
<dbReference type="AlphaFoldDB" id="A0A6B3SX05"/>
<dbReference type="PANTHER" id="PTHR30250:SF10">
    <property type="entry name" value="LIPOPOLYSACCHARIDE BIOSYNTHESIS PROTEIN WZXC"/>
    <property type="match status" value="1"/>
</dbReference>
<protein>
    <submittedName>
        <fullName evidence="8">Lipopolysaccharide biosynthesis protein</fullName>
    </submittedName>
</protein>
<dbReference type="GO" id="GO:0005886">
    <property type="term" value="C:plasma membrane"/>
    <property type="evidence" value="ECO:0007669"/>
    <property type="project" value="UniProtKB-SubCell"/>
</dbReference>
<keyword evidence="5 7" id="KW-1133">Transmembrane helix</keyword>
<keyword evidence="3" id="KW-1003">Cell membrane</keyword>
<sequence length="438" mass="47060">MSQPEQSTQRANAGRFWTNVGTALSGVVLAQAIPLLGSLAIARLYAPADFGLYATWLGVVTMLSVILTGRFDMTLAIVATGRPRAVAVCGTLSTCVLGALALAAAGLPLVWLAPGLMRPLTIPLALLTIPAALGFAASKTWQSWAAASGQLRVLSTMRICQAAVITATQIIVGWFLPSALGMAGSFLFGVAASVLMSSRLMPLPLREFDGIRDFRHAVRAYWRANYRFPLLALPADAISACAAMLPLILLANRFGAEVSGLLALAIRVLGAPISLLGTAVLDVFWRTSGESFRERGHCRDDYLRTFKVLSAGAAAVSIVIVAFSEPLFVLAFGEKWREAGRIAAWLMPMFALSFVASPLSFVFYVADKQHVDLAWQLGVLGMTLSAYLLAPSYPMAIRMYSAGYSLLYLVYLALSWRFSQGSRVTANEERVKRTGNPS</sequence>
<feature type="transmembrane region" description="Helical" evidence="7">
    <location>
        <begin position="226"/>
        <end position="249"/>
    </location>
</feature>
<dbReference type="EMBL" id="JAAIVB010000078">
    <property type="protein sequence ID" value="NEX64035.1"/>
    <property type="molecule type" value="Genomic_DNA"/>
</dbReference>
<comment type="subcellular location">
    <subcellularLocation>
        <location evidence="1">Cell membrane</location>
        <topology evidence="1">Multi-pass membrane protein</topology>
    </subcellularLocation>
</comment>
<comment type="caution">
    <text evidence="8">The sequence shown here is derived from an EMBL/GenBank/DDBJ whole genome shotgun (WGS) entry which is preliminary data.</text>
</comment>
<evidence type="ECO:0000256" key="5">
    <source>
        <dbReference type="ARBA" id="ARBA00022989"/>
    </source>
</evidence>
<feature type="transmembrane region" description="Helical" evidence="7">
    <location>
        <begin position="120"/>
        <end position="138"/>
    </location>
</feature>
<dbReference type="InterPro" id="IPR050833">
    <property type="entry name" value="Poly_Biosynth_Transport"/>
</dbReference>
<reference evidence="8 9" key="1">
    <citation type="submission" date="2020-02" db="EMBL/GenBank/DDBJ databases">
        <authorList>
            <person name="Kim M.K."/>
        </authorList>
    </citation>
    <scope>NUCLEOTIDE SEQUENCE [LARGE SCALE GENOMIC DNA]</scope>
    <source>
        <strain evidence="8 9">17J57-3</strain>
    </source>
</reference>
<dbReference type="Pfam" id="PF13440">
    <property type="entry name" value="Polysacc_synt_3"/>
    <property type="match status" value="1"/>
</dbReference>
<gene>
    <name evidence="8" type="ORF">G3574_23375</name>
</gene>
<proteinExistence type="inferred from homology"/>
<keyword evidence="6 7" id="KW-0472">Membrane</keyword>
<evidence type="ECO:0000256" key="4">
    <source>
        <dbReference type="ARBA" id="ARBA00022692"/>
    </source>
</evidence>
<feature type="transmembrane region" description="Helical" evidence="7">
    <location>
        <begin position="396"/>
        <end position="414"/>
    </location>
</feature>
<dbReference type="RefSeq" id="WP_163967961.1">
    <property type="nucleotide sequence ID" value="NZ_JAAIVB010000078.1"/>
</dbReference>
<keyword evidence="4 7" id="KW-0812">Transmembrane</keyword>
<name>A0A6B3SX05_9BURK</name>
<accession>A0A6B3SX05</accession>
<feature type="transmembrane region" description="Helical" evidence="7">
    <location>
        <begin position="85"/>
        <end position="114"/>
    </location>
</feature>
<dbReference type="PANTHER" id="PTHR30250">
    <property type="entry name" value="PST FAMILY PREDICTED COLANIC ACID TRANSPORTER"/>
    <property type="match status" value="1"/>
</dbReference>
<feature type="transmembrane region" description="Helical" evidence="7">
    <location>
        <begin position="342"/>
        <end position="366"/>
    </location>
</feature>
<feature type="transmembrane region" description="Helical" evidence="7">
    <location>
        <begin position="306"/>
        <end position="330"/>
    </location>
</feature>
<organism evidence="8 9">
    <name type="scientific">Noviherbaspirillum galbum</name>
    <dbReference type="NCBI Taxonomy" id="2709383"/>
    <lineage>
        <taxon>Bacteria</taxon>
        <taxon>Pseudomonadati</taxon>
        <taxon>Pseudomonadota</taxon>
        <taxon>Betaproteobacteria</taxon>
        <taxon>Burkholderiales</taxon>
        <taxon>Oxalobacteraceae</taxon>
        <taxon>Noviherbaspirillum</taxon>
    </lineage>
</organism>
<evidence type="ECO:0000313" key="8">
    <source>
        <dbReference type="EMBL" id="NEX64035.1"/>
    </source>
</evidence>
<evidence type="ECO:0000256" key="6">
    <source>
        <dbReference type="ARBA" id="ARBA00023136"/>
    </source>
</evidence>
<evidence type="ECO:0000256" key="3">
    <source>
        <dbReference type="ARBA" id="ARBA00022475"/>
    </source>
</evidence>
<feature type="transmembrane region" description="Helical" evidence="7">
    <location>
        <begin position="20"/>
        <end position="46"/>
    </location>
</feature>
<evidence type="ECO:0000256" key="7">
    <source>
        <dbReference type="SAM" id="Phobius"/>
    </source>
</evidence>
<dbReference type="Proteomes" id="UP000482155">
    <property type="component" value="Unassembled WGS sequence"/>
</dbReference>
<keyword evidence="9" id="KW-1185">Reference proteome</keyword>
<comment type="similarity">
    <text evidence="2">Belongs to the polysaccharide synthase family.</text>
</comment>
<feature type="transmembrane region" description="Helical" evidence="7">
    <location>
        <begin position="261"/>
        <end position="285"/>
    </location>
</feature>